<name>A0A8S0TGU7_OLEEU</name>
<dbReference type="AlphaFoldDB" id="A0A8S0TGU7"/>
<keyword evidence="3" id="KW-0442">Lipid degradation</keyword>
<evidence type="ECO:0000313" key="4">
    <source>
        <dbReference type="EMBL" id="CAA3005007.1"/>
    </source>
</evidence>
<dbReference type="CDD" id="cd01837">
    <property type="entry name" value="SGNH_plant_lipase_like"/>
    <property type="match status" value="1"/>
</dbReference>
<dbReference type="InterPro" id="IPR051058">
    <property type="entry name" value="GDSL_Est/Lipase"/>
</dbReference>
<gene>
    <name evidence="4" type="ORF">OLEA9_A080973</name>
</gene>
<dbReference type="Gramene" id="OE9A080973T1">
    <property type="protein sequence ID" value="OE9A080973C1"/>
    <property type="gene ID" value="OE9A080973"/>
</dbReference>
<dbReference type="Proteomes" id="UP000594638">
    <property type="component" value="Unassembled WGS sequence"/>
</dbReference>
<evidence type="ECO:0000256" key="1">
    <source>
        <dbReference type="ARBA" id="ARBA00008668"/>
    </source>
</evidence>
<protein>
    <submittedName>
        <fullName evidence="4">GDSL esterase lipase At5g55050-like</fullName>
    </submittedName>
</protein>
<dbReference type="InterPro" id="IPR035669">
    <property type="entry name" value="SGNH_plant_lipase-like"/>
</dbReference>
<evidence type="ECO:0000313" key="5">
    <source>
        <dbReference type="Proteomes" id="UP000594638"/>
    </source>
</evidence>
<dbReference type="PANTHER" id="PTHR45648">
    <property type="entry name" value="GDSL LIPASE/ACYLHYDROLASE FAMILY PROTEIN (AFU_ORTHOLOGUE AFUA_4G14700)"/>
    <property type="match status" value="1"/>
</dbReference>
<keyword evidence="5" id="KW-1185">Reference proteome</keyword>
<evidence type="ECO:0000256" key="3">
    <source>
        <dbReference type="ARBA" id="ARBA00022963"/>
    </source>
</evidence>
<evidence type="ECO:0000256" key="2">
    <source>
        <dbReference type="ARBA" id="ARBA00022801"/>
    </source>
</evidence>
<keyword evidence="3" id="KW-0443">Lipid metabolism</keyword>
<dbReference type="SUPFAM" id="SSF52266">
    <property type="entry name" value="SGNH hydrolase"/>
    <property type="match status" value="1"/>
</dbReference>
<dbReference type="InterPro" id="IPR036514">
    <property type="entry name" value="SGNH_hydro_sf"/>
</dbReference>
<dbReference type="EMBL" id="CACTIH010007242">
    <property type="protein sequence ID" value="CAA3005007.1"/>
    <property type="molecule type" value="Genomic_DNA"/>
</dbReference>
<dbReference type="OrthoDB" id="1600564at2759"/>
<sequence length="330" mass="36099">MSYIMSVPAMYVFGDSLVDVGNNKYLALSALQADFPHNGVDYPGGIATGRFSNGKNSADFLAEKLGLSTAPPYLSQPNDVFVKGVSFASGGAGIFNTTNEDVLKQTIPLPVQLGYFSLVHQRLVKKLGTANAQEHLSKSLFPVVIGSNDLINFSKSGNSPQQFVNHMVSSLKEVLKGLYGLGARKFLTVGTAPIGCAPKQRFQSTSNECNEEVNSLSKKYNIGHETMLQELKSEHKDLHYSYLDAYSIFTNFIDNPATYGFNETKAACCGLGRLRAAVPCTPVSDYCSNRSNHIFWDIYHPTQTTARTFIDIIFSGSHVTPITVQQWIAI</sequence>
<comment type="similarity">
    <text evidence="1">Belongs to the 'GDSL' lipolytic enzyme family.</text>
</comment>
<dbReference type="PANTHER" id="PTHR45648:SF106">
    <property type="entry name" value="ANTHER-SPECIFIC PROLINE-RICH PROTEIN APG"/>
    <property type="match status" value="1"/>
</dbReference>
<dbReference type="Pfam" id="PF00657">
    <property type="entry name" value="Lipase_GDSL"/>
    <property type="match status" value="1"/>
</dbReference>
<dbReference type="GO" id="GO:0016788">
    <property type="term" value="F:hydrolase activity, acting on ester bonds"/>
    <property type="evidence" value="ECO:0007669"/>
    <property type="project" value="InterPro"/>
</dbReference>
<organism evidence="4 5">
    <name type="scientific">Olea europaea subsp. europaea</name>
    <dbReference type="NCBI Taxonomy" id="158383"/>
    <lineage>
        <taxon>Eukaryota</taxon>
        <taxon>Viridiplantae</taxon>
        <taxon>Streptophyta</taxon>
        <taxon>Embryophyta</taxon>
        <taxon>Tracheophyta</taxon>
        <taxon>Spermatophyta</taxon>
        <taxon>Magnoliopsida</taxon>
        <taxon>eudicotyledons</taxon>
        <taxon>Gunneridae</taxon>
        <taxon>Pentapetalae</taxon>
        <taxon>asterids</taxon>
        <taxon>lamiids</taxon>
        <taxon>Lamiales</taxon>
        <taxon>Oleaceae</taxon>
        <taxon>Oleeae</taxon>
        <taxon>Olea</taxon>
    </lineage>
</organism>
<keyword evidence="2" id="KW-0378">Hydrolase</keyword>
<dbReference type="InterPro" id="IPR001087">
    <property type="entry name" value="GDSL"/>
</dbReference>
<accession>A0A8S0TGU7</accession>
<comment type="caution">
    <text evidence="4">The sequence shown here is derived from an EMBL/GenBank/DDBJ whole genome shotgun (WGS) entry which is preliminary data.</text>
</comment>
<dbReference type="Gene3D" id="3.40.50.1110">
    <property type="entry name" value="SGNH hydrolase"/>
    <property type="match status" value="1"/>
</dbReference>
<reference evidence="4 5" key="1">
    <citation type="submission" date="2019-12" db="EMBL/GenBank/DDBJ databases">
        <authorList>
            <person name="Alioto T."/>
            <person name="Alioto T."/>
            <person name="Gomez Garrido J."/>
        </authorList>
    </citation>
    <scope>NUCLEOTIDE SEQUENCE [LARGE SCALE GENOMIC DNA]</scope>
</reference>
<proteinExistence type="inferred from homology"/>
<dbReference type="GO" id="GO:0016042">
    <property type="term" value="P:lipid catabolic process"/>
    <property type="evidence" value="ECO:0007669"/>
    <property type="project" value="UniProtKB-KW"/>
</dbReference>